<comment type="caution">
    <text evidence="8">Lacks conserved residue(s) required for the propagation of feature annotation.</text>
</comment>
<dbReference type="RefSeq" id="WP_404614179.1">
    <property type="nucleotide sequence ID" value="NZ_JADIKK010000008.1"/>
</dbReference>
<evidence type="ECO:0000256" key="2">
    <source>
        <dbReference type="ARBA" id="ARBA00022723"/>
    </source>
</evidence>
<evidence type="ECO:0000256" key="7">
    <source>
        <dbReference type="PROSITE-ProRule" id="PRU01032"/>
    </source>
</evidence>
<comment type="cofactor">
    <cofactor evidence="7">
        <name>Ca(2+)</name>
        <dbReference type="ChEBI" id="CHEBI:29108"/>
    </cofactor>
    <text evidence="7">Binds 1 Ca(2+) ion per subunit.</text>
</comment>
<feature type="active site" description="Charge relay system" evidence="7">
    <location>
        <position position="437"/>
    </location>
</feature>
<evidence type="ECO:0000256" key="3">
    <source>
        <dbReference type="ARBA" id="ARBA00022801"/>
    </source>
</evidence>
<feature type="active site" description="Charge relay system" evidence="7">
    <location>
        <position position="242"/>
    </location>
</feature>
<proteinExistence type="inferred from homology"/>
<dbReference type="CDD" id="cd11377">
    <property type="entry name" value="Pro-peptidase_S53"/>
    <property type="match status" value="1"/>
</dbReference>
<comment type="similarity">
    <text evidence="8">Belongs to the peptidase S8 family.</text>
</comment>
<feature type="binding site" evidence="7">
    <location>
        <position position="476"/>
    </location>
    <ligand>
        <name>Ca(2+)</name>
        <dbReference type="ChEBI" id="CHEBI:29108"/>
    </ligand>
</feature>
<dbReference type="InterPro" id="IPR000209">
    <property type="entry name" value="Peptidase_S8/S53_dom"/>
</dbReference>
<dbReference type="PROSITE" id="PS51892">
    <property type="entry name" value="SUBTILASE"/>
    <property type="match status" value="1"/>
</dbReference>
<evidence type="ECO:0000313" key="11">
    <source>
        <dbReference type="EMBL" id="MFK2877804.1"/>
    </source>
</evidence>
<keyword evidence="1 7" id="KW-0645">Protease</keyword>
<evidence type="ECO:0000256" key="8">
    <source>
        <dbReference type="PROSITE-ProRule" id="PRU01240"/>
    </source>
</evidence>
<evidence type="ECO:0000256" key="9">
    <source>
        <dbReference type="SAM" id="MobiDB-lite"/>
    </source>
</evidence>
<keyword evidence="5 7" id="KW-0106">Calcium</keyword>
<sequence>MNTSPRQAAHADRPLPAGAGYLGPHTSRTPLTVTVVLRRMGQPPTPAAWPQRPRWARGEFGTHCGADPADIARVRSHADAYGLEEAGCEPHRRVLQLRGSVDALQRAFGVQLGRYRWPGLPQYVVGCEQAPVLPADVAPSVIAVLGLDGRPVARPQFRKPLATPNQTYTPPQIGQLYNFPANTDGSGQCVALIELGGGFSQTDLTTYFTALGISPVPTVTAVSVAGGKNSPGGEADGEVMLDIEMVGSLAPGAAIAVYFAPNTDQGFYEAISQAAHDTQNKPSVISISWGGPEASWSASSLAAMQSALEDAAALGVSVTVAAGDNGSSDGESDGQPHVDFPASSPYSLACGGTTLTAAASTISSEVVWNETASNEGATGGGVSTDYALPTWQQGSNVPKAPNGFVGRGVPDVAGDADPLTGYQVRVDGQDQVIGGTSAVAPLWAALLARCNQSLGRSVGDVHAALYQIGESAFHDITQGNNGAYDAGQGWDACTGLGSPDGQMLLAALAAQNTSATGTGTSGGQRKT</sequence>
<evidence type="ECO:0000313" key="12">
    <source>
        <dbReference type="Proteomes" id="UP001620339"/>
    </source>
</evidence>
<comment type="caution">
    <text evidence="11">The sequence shown here is derived from an EMBL/GenBank/DDBJ whole genome shotgun (WGS) entry which is preliminary data.</text>
</comment>
<name>A0ABW8J889_9GAMM</name>
<evidence type="ECO:0000259" key="10">
    <source>
        <dbReference type="PROSITE" id="PS51695"/>
    </source>
</evidence>
<dbReference type="Pfam" id="PF00082">
    <property type="entry name" value="Peptidase_S8"/>
    <property type="match status" value="1"/>
</dbReference>
<dbReference type="Pfam" id="PF09286">
    <property type="entry name" value="Pro-kuma_activ"/>
    <property type="match status" value="1"/>
</dbReference>
<evidence type="ECO:0000256" key="6">
    <source>
        <dbReference type="ARBA" id="ARBA00023145"/>
    </source>
</evidence>
<feature type="binding site" evidence="7">
    <location>
        <position position="489"/>
    </location>
    <ligand>
        <name>Ca(2+)</name>
        <dbReference type="ChEBI" id="CHEBI:29108"/>
    </ligand>
</feature>
<dbReference type="PANTHER" id="PTHR14218">
    <property type="entry name" value="PROTEASE S8 TRIPEPTIDYL PEPTIDASE I CLN2"/>
    <property type="match status" value="1"/>
</dbReference>
<dbReference type="InterPro" id="IPR030400">
    <property type="entry name" value="Sedolisin_dom"/>
</dbReference>
<keyword evidence="6" id="KW-0865">Zymogen</keyword>
<dbReference type="PANTHER" id="PTHR14218:SF15">
    <property type="entry name" value="TRIPEPTIDYL-PEPTIDASE 1"/>
    <property type="match status" value="1"/>
</dbReference>
<dbReference type="SUPFAM" id="SSF52743">
    <property type="entry name" value="Subtilisin-like"/>
    <property type="match status" value="1"/>
</dbReference>
<dbReference type="CDD" id="cd04056">
    <property type="entry name" value="Peptidases_S53"/>
    <property type="match status" value="1"/>
</dbReference>
<dbReference type="SMART" id="SM00944">
    <property type="entry name" value="Pro-kuma_activ"/>
    <property type="match status" value="1"/>
</dbReference>
<feature type="domain" description="Peptidase S53" evidence="10">
    <location>
        <begin position="167"/>
        <end position="511"/>
    </location>
</feature>
<feature type="region of interest" description="Disordered" evidence="9">
    <location>
        <begin position="1"/>
        <end position="25"/>
    </location>
</feature>
<accession>A0ABW8J889</accession>
<keyword evidence="2 7" id="KW-0479">Metal-binding</keyword>
<dbReference type="Gene3D" id="3.40.50.200">
    <property type="entry name" value="Peptidase S8/S53 domain"/>
    <property type="match status" value="1"/>
</dbReference>
<protein>
    <submittedName>
        <fullName evidence="11">S8 family serine peptidase</fullName>
    </submittedName>
</protein>
<dbReference type="SUPFAM" id="SSF54897">
    <property type="entry name" value="Protease propeptides/inhibitors"/>
    <property type="match status" value="1"/>
</dbReference>
<dbReference type="InterPro" id="IPR036852">
    <property type="entry name" value="Peptidase_S8/S53_dom_sf"/>
</dbReference>
<organism evidence="11 12">
    <name type="scientific">Rhodanobacter hydrolyticus</name>
    <dbReference type="NCBI Taxonomy" id="2250595"/>
    <lineage>
        <taxon>Bacteria</taxon>
        <taxon>Pseudomonadati</taxon>
        <taxon>Pseudomonadota</taxon>
        <taxon>Gammaproteobacteria</taxon>
        <taxon>Lysobacterales</taxon>
        <taxon>Rhodanobacteraceae</taxon>
        <taxon>Rhodanobacter</taxon>
    </lineage>
</organism>
<keyword evidence="4 7" id="KW-0720">Serine protease</keyword>
<gene>
    <name evidence="11" type="ORF">ISP25_12050</name>
</gene>
<dbReference type="PROSITE" id="PS51695">
    <property type="entry name" value="SEDOLISIN"/>
    <property type="match status" value="1"/>
</dbReference>
<feature type="binding site" evidence="7">
    <location>
        <position position="475"/>
    </location>
    <ligand>
        <name>Ca(2+)</name>
        <dbReference type="ChEBI" id="CHEBI:29108"/>
    </ligand>
</feature>
<feature type="binding site" evidence="7">
    <location>
        <position position="491"/>
    </location>
    <ligand>
        <name>Ca(2+)</name>
        <dbReference type="ChEBI" id="CHEBI:29108"/>
    </ligand>
</feature>
<dbReference type="InterPro" id="IPR015366">
    <property type="entry name" value="S53_propep"/>
</dbReference>
<feature type="active site" description="Charge relay system" evidence="7">
    <location>
        <position position="238"/>
    </location>
</feature>
<evidence type="ECO:0000256" key="5">
    <source>
        <dbReference type="ARBA" id="ARBA00022837"/>
    </source>
</evidence>
<dbReference type="EMBL" id="JADIKK010000008">
    <property type="protein sequence ID" value="MFK2877804.1"/>
    <property type="molecule type" value="Genomic_DNA"/>
</dbReference>
<keyword evidence="3 7" id="KW-0378">Hydrolase</keyword>
<evidence type="ECO:0000256" key="4">
    <source>
        <dbReference type="ARBA" id="ARBA00022825"/>
    </source>
</evidence>
<reference evidence="11 12" key="1">
    <citation type="submission" date="2020-10" db="EMBL/GenBank/DDBJ databases">
        <title>Phylogeny of dyella-like bacteria.</title>
        <authorList>
            <person name="Fu J."/>
        </authorList>
    </citation>
    <scope>NUCLEOTIDE SEQUENCE [LARGE SCALE GENOMIC DNA]</scope>
    <source>
        <strain evidence="11 12">KACC 19113</strain>
    </source>
</reference>
<dbReference type="Proteomes" id="UP001620339">
    <property type="component" value="Unassembled WGS sequence"/>
</dbReference>
<evidence type="ECO:0000256" key="1">
    <source>
        <dbReference type="ARBA" id="ARBA00022670"/>
    </source>
</evidence>
<keyword evidence="12" id="KW-1185">Reference proteome</keyword>
<dbReference type="InterPro" id="IPR050819">
    <property type="entry name" value="Tripeptidyl-peptidase_I"/>
</dbReference>